<dbReference type="InterPro" id="IPR003789">
    <property type="entry name" value="Asn/Gln_tRNA_amidoTrase-B-like"/>
</dbReference>
<gene>
    <name evidence="1" type="ORF">NSMM_400092</name>
</gene>
<dbReference type="PANTHER" id="PTHR28055">
    <property type="entry name" value="ALTERED INHERITANCE OF MITOCHONDRIA PROTEIN 41, MITOCHONDRIAL"/>
    <property type="match status" value="1"/>
</dbReference>
<dbReference type="STRING" id="51642.NSMM_400092"/>
<evidence type="ECO:0000313" key="2">
    <source>
        <dbReference type="Proteomes" id="UP000198729"/>
    </source>
</evidence>
<proteinExistence type="predicted"/>
<dbReference type="InterPro" id="IPR042184">
    <property type="entry name" value="YqeY/Aim41_N"/>
</dbReference>
<dbReference type="RefSeq" id="WP_090286057.1">
    <property type="nucleotide sequence ID" value="NZ_FMWO01000048.1"/>
</dbReference>
<dbReference type="GO" id="GO:0016884">
    <property type="term" value="F:carbon-nitrogen ligase activity, with glutamine as amido-N-donor"/>
    <property type="evidence" value="ECO:0007669"/>
    <property type="project" value="InterPro"/>
</dbReference>
<keyword evidence="2" id="KW-1185">Reference proteome</keyword>
<dbReference type="Gene3D" id="1.10.1510.10">
    <property type="entry name" value="Uncharacterised protein YqeY/AIM41 PF09424, N-terminal domain"/>
    <property type="match status" value="1"/>
</dbReference>
<sequence length="148" mass="16416">MSLKQQIADDMKAAMRAGDKQRRDTLRLLQAALKQREVDERIELDDVAVIAVLEKMLKQRLESIKHYVTAGRNELVAIEEAEITVLQQYMPQALSENELEAIIKDAIAAIEDTSPGKMGKVMAFLKPKLAGRADMAKVSALVKSLVAN</sequence>
<dbReference type="EMBL" id="FMWO01000048">
    <property type="protein sequence ID" value="SCZ85614.1"/>
    <property type="molecule type" value="Genomic_DNA"/>
</dbReference>
<dbReference type="Gene3D" id="1.10.10.410">
    <property type="match status" value="1"/>
</dbReference>
<dbReference type="Pfam" id="PF09424">
    <property type="entry name" value="YqeY"/>
    <property type="match status" value="1"/>
</dbReference>
<evidence type="ECO:0008006" key="3">
    <source>
        <dbReference type="Google" id="ProtNLM"/>
    </source>
</evidence>
<dbReference type="InterPro" id="IPR023168">
    <property type="entry name" value="GatB_Yqey_C_2"/>
</dbReference>
<accession>A0A1G5SEJ2</accession>
<dbReference type="SUPFAM" id="SSF89095">
    <property type="entry name" value="GatB/YqeY motif"/>
    <property type="match status" value="1"/>
</dbReference>
<protein>
    <recommendedName>
        <fullName evidence="3">GatB/YqeY domain-containing protein</fullName>
    </recommendedName>
</protein>
<evidence type="ECO:0000313" key="1">
    <source>
        <dbReference type="EMBL" id="SCZ85614.1"/>
    </source>
</evidence>
<dbReference type="AlphaFoldDB" id="A0A1G5SEJ2"/>
<name>A0A1G5SEJ2_9PROT</name>
<dbReference type="Proteomes" id="UP000198729">
    <property type="component" value="Unassembled WGS sequence"/>
</dbReference>
<dbReference type="PANTHER" id="PTHR28055:SF1">
    <property type="entry name" value="ALTERED INHERITANCE OF MITOCHONDRIA PROTEIN 41, MITOCHONDRIAL"/>
    <property type="match status" value="1"/>
</dbReference>
<organism evidence="1 2">
    <name type="scientific">Nitrosomonas mobilis</name>
    <dbReference type="NCBI Taxonomy" id="51642"/>
    <lineage>
        <taxon>Bacteria</taxon>
        <taxon>Pseudomonadati</taxon>
        <taxon>Pseudomonadota</taxon>
        <taxon>Betaproteobacteria</taxon>
        <taxon>Nitrosomonadales</taxon>
        <taxon>Nitrosomonadaceae</taxon>
        <taxon>Nitrosomonas</taxon>
    </lineage>
</organism>
<dbReference type="InterPro" id="IPR019004">
    <property type="entry name" value="YqeY/Aim41"/>
</dbReference>
<dbReference type="OrthoDB" id="9788127at2"/>
<reference evidence="1 2" key="1">
    <citation type="submission" date="2016-10" db="EMBL/GenBank/DDBJ databases">
        <authorList>
            <person name="de Groot N.N."/>
        </authorList>
    </citation>
    <scope>NUCLEOTIDE SEQUENCE [LARGE SCALE GENOMIC DNA]</scope>
    <source>
        <strain evidence="1">1</strain>
    </source>
</reference>